<gene>
    <name evidence="10" type="ORF">LCGC14_2691050</name>
</gene>
<comment type="caution">
    <text evidence="10">The sequence shown here is derived from an EMBL/GenBank/DDBJ whole genome shotgun (WGS) entry which is preliminary data.</text>
</comment>
<dbReference type="PANTHER" id="PTHR30012:SF0">
    <property type="entry name" value="TYPE II SECRETION SYSTEM PROTEIN F-RELATED"/>
    <property type="match status" value="1"/>
</dbReference>
<dbReference type="InterPro" id="IPR042094">
    <property type="entry name" value="T2SS_GspF_sf"/>
</dbReference>
<protein>
    <recommendedName>
        <fullName evidence="9">Type II secretion system protein GspF domain-containing protein</fullName>
    </recommendedName>
</protein>
<feature type="transmembrane region" description="Helical" evidence="8">
    <location>
        <begin position="163"/>
        <end position="188"/>
    </location>
</feature>
<dbReference type="AlphaFoldDB" id="A0A0F8ZII7"/>
<evidence type="ECO:0000259" key="9">
    <source>
        <dbReference type="Pfam" id="PF00482"/>
    </source>
</evidence>
<dbReference type="PROSITE" id="PS00874">
    <property type="entry name" value="T2SP_F"/>
    <property type="match status" value="1"/>
</dbReference>
<feature type="domain" description="Type II secretion system protein GspF" evidence="9">
    <location>
        <begin position="4"/>
        <end position="106"/>
    </location>
</feature>
<evidence type="ECO:0000256" key="5">
    <source>
        <dbReference type="ARBA" id="ARBA00022692"/>
    </source>
</evidence>
<keyword evidence="7 8" id="KW-0472">Membrane</keyword>
<dbReference type="PANTHER" id="PTHR30012">
    <property type="entry name" value="GENERAL SECRETION PATHWAY PROTEIN"/>
    <property type="match status" value="1"/>
</dbReference>
<feature type="transmembrane region" description="Helical" evidence="8">
    <location>
        <begin position="125"/>
        <end position="151"/>
    </location>
</feature>
<keyword evidence="6 8" id="KW-1133">Transmembrane helix</keyword>
<evidence type="ECO:0000313" key="10">
    <source>
        <dbReference type="EMBL" id="KKK93622.1"/>
    </source>
</evidence>
<evidence type="ECO:0000256" key="2">
    <source>
        <dbReference type="ARBA" id="ARBA00005745"/>
    </source>
</evidence>
<dbReference type="EMBL" id="LAZR01047697">
    <property type="protein sequence ID" value="KKK93622.1"/>
    <property type="molecule type" value="Genomic_DNA"/>
</dbReference>
<accession>A0A0F8ZII7</accession>
<feature type="domain" description="Type II secretion system protein GspF" evidence="9">
    <location>
        <begin position="186"/>
        <end position="308"/>
    </location>
</feature>
<evidence type="ECO:0000256" key="3">
    <source>
        <dbReference type="ARBA" id="ARBA00022448"/>
    </source>
</evidence>
<dbReference type="InterPro" id="IPR018076">
    <property type="entry name" value="T2SS_GspF_dom"/>
</dbReference>
<dbReference type="InterPro" id="IPR001992">
    <property type="entry name" value="T2SS_GspF/T4SS_PilC_CS"/>
</dbReference>
<evidence type="ECO:0000256" key="6">
    <source>
        <dbReference type="ARBA" id="ARBA00022989"/>
    </source>
</evidence>
<dbReference type="GO" id="GO:0015628">
    <property type="term" value="P:protein secretion by the type II secretion system"/>
    <property type="evidence" value="ECO:0007669"/>
    <property type="project" value="TreeGrafter"/>
</dbReference>
<dbReference type="Pfam" id="PF00482">
    <property type="entry name" value="T2SSF"/>
    <property type="match status" value="2"/>
</dbReference>
<feature type="transmembrane region" description="Helical" evidence="8">
    <location>
        <begin position="83"/>
        <end position="105"/>
    </location>
</feature>
<evidence type="ECO:0000256" key="8">
    <source>
        <dbReference type="SAM" id="Phobius"/>
    </source>
</evidence>
<keyword evidence="5 8" id="KW-0812">Transmembrane</keyword>
<dbReference type="GO" id="GO:0005886">
    <property type="term" value="C:plasma membrane"/>
    <property type="evidence" value="ECO:0007669"/>
    <property type="project" value="UniProtKB-SubCell"/>
</dbReference>
<dbReference type="InterPro" id="IPR003004">
    <property type="entry name" value="GspF/PilC"/>
</dbReference>
<reference evidence="10" key="1">
    <citation type="journal article" date="2015" name="Nature">
        <title>Complex archaea that bridge the gap between prokaryotes and eukaryotes.</title>
        <authorList>
            <person name="Spang A."/>
            <person name="Saw J.H."/>
            <person name="Jorgensen S.L."/>
            <person name="Zaremba-Niedzwiedzka K."/>
            <person name="Martijn J."/>
            <person name="Lind A.E."/>
            <person name="van Eijk R."/>
            <person name="Schleper C."/>
            <person name="Guy L."/>
            <person name="Ettema T.J."/>
        </authorList>
    </citation>
    <scope>NUCLEOTIDE SEQUENCE</scope>
</reference>
<sequence length="317" mass="35607">IEGVIDQTEDSEIKKMMIGIKKKIKEGKSVSQAFSDHPEYFNKMYISTLHAGEVSGKLDVVFERLSTMYEKSQALKSKLRASLTYPSLMLVFAVLIIVFLVSFLIPTFAKMFVEFGQVLPLPTRILIGISNIVTKAWWAILLFLALLAFIFNRVYKNEKGKKYFDLLVLRLPIIKNLVLGTFTVRFSYTMSLMLYNGVGIIESLENTLGIFRNVVFKDLLNNAIDMVRKGEKLSRALASGIVFNSSILGMIHAGEAGDRVPDVLEKIGAYAEVEIEERIKTLTSLIEPVVIMIIGLFVGFVVLAIMLPIFQVNQMFG</sequence>
<dbReference type="Gene3D" id="1.20.81.30">
    <property type="entry name" value="Type II secretion system (T2SS), domain F"/>
    <property type="match status" value="2"/>
</dbReference>
<name>A0A0F8ZII7_9ZZZZ</name>
<comment type="similarity">
    <text evidence="2">Belongs to the GSP F family.</text>
</comment>
<feature type="non-terminal residue" evidence="10">
    <location>
        <position position="1"/>
    </location>
</feature>
<keyword evidence="4" id="KW-1003">Cell membrane</keyword>
<organism evidence="10">
    <name type="scientific">marine sediment metagenome</name>
    <dbReference type="NCBI Taxonomy" id="412755"/>
    <lineage>
        <taxon>unclassified sequences</taxon>
        <taxon>metagenomes</taxon>
        <taxon>ecological metagenomes</taxon>
    </lineage>
</organism>
<feature type="transmembrane region" description="Helical" evidence="8">
    <location>
        <begin position="289"/>
        <end position="310"/>
    </location>
</feature>
<proteinExistence type="inferred from homology"/>
<evidence type="ECO:0000256" key="1">
    <source>
        <dbReference type="ARBA" id="ARBA00004651"/>
    </source>
</evidence>
<evidence type="ECO:0000256" key="7">
    <source>
        <dbReference type="ARBA" id="ARBA00023136"/>
    </source>
</evidence>
<keyword evidence="3" id="KW-0813">Transport</keyword>
<evidence type="ECO:0000256" key="4">
    <source>
        <dbReference type="ARBA" id="ARBA00022475"/>
    </source>
</evidence>
<comment type="subcellular location">
    <subcellularLocation>
        <location evidence="1">Cell membrane</location>
        <topology evidence="1">Multi-pass membrane protein</topology>
    </subcellularLocation>
</comment>